<name>A0A915EUS4_9BILA</name>
<dbReference type="AlphaFoldDB" id="A0A915EUS4"/>
<proteinExistence type="predicted"/>
<sequence length="76" mass="9011">MDVDHPSIGSFLSKLKEVQKLHDYNYEQCIAGKLALIKQKIYREADRRILAKVQLYDESNLLEYLRELAHNFIMDQ</sequence>
<organism evidence="1 2">
    <name type="scientific">Ditylenchus dipsaci</name>
    <dbReference type="NCBI Taxonomy" id="166011"/>
    <lineage>
        <taxon>Eukaryota</taxon>
        <taxon>Metazoa</taxon>
        <taxon>Ecdysozoa</taxon>
        <taxon>Nematoda</taxon>
        <taxon>Chromadorea</taxon>
        <taxon>Rhabditida</taxon>
        <taxon>Tylenchina</taxon>
        <taxon>Tylenchomorpha</taxon>
        <taxon>Sphaerularioidea</taxon>
        <taxon>Anguinidae</taxon>
        <taxon>Anguininae</taxon>
        <taxon>Ditylenchus</taxon>
    </lineage>
</organism>
<evidence type="ECO:0000313" key="1">
    <source>
        <dbReference type="Proteomes" id="UP000887574"/>
    </source>
</evidence>
<evidence type="ECO:0000313" key="2">
    <source>
        <dbReference type="WBParaSite" id="jg949"/>
    </source>
</evidence>
<accession>A0A915EUS4</accession>
<reference evidence="2" key="1">
    <citation type="submission" date="2022-11" db="UniProtKB">
        <authorList>
            <consortium name="WormBaseParasite"/>
        </authorList>
    </citation>
    <scope>IDENTIFICATION</scope>
</reference>
<dbReference type="Proteomes" id="UP000887574">
    <property type="component" value="Unplaced"/>
</dbReference>
<keyword evidence="1" id="KW-1185">Reference proteome</keyword>
<protein>
    <submittedName>
        <fullName evidence="2">Uncharacterized protein</fullName>
    </submittedName>
</protein>
<dbReference type="WBParaSite" id="jg949">
    <property type="protein sequence ID" value="jg949"/>
    <property type="gene ID" value="jg949"/>
</dbReference>